<reference evidence="2" key="1">
    <citation type="submission" date="2021-12" db="EMBL/GenBank/DDBJ databases">
        <authorList>
            <person name="King R."/>
        </authorList>
    </citation>
    <scope>NUCLEOTIDE SEQUENCE</scope>
</reference>
<feature type="chain" id="PRO_5040105058" description="Salivary secreted peptide" evidence="1">
    <location>
        <begin position="20"/>
        <end position="132"/>
    </location>
</feature>
<evidence type="ECO:0000313" key="3">
    <source>
        <dbReference type="Proteomes" id="UP001152759"/>
    </source>
</evidence>
<keyword evidence="3" id="KW-1185">Reference proteome</keyword>
<protein>
    <recommendedName>
        <fullName evidence="4">Salivary secreted peptide</fullName>
    </recommendedName>
</protein>
<organism evidence="2 3">
    <name type="scientific">Bemisia tabaci</name>
    <name type="common">Sweetpotato whitefly</name>
    <name type="synonym">Aleurodes tabaci</name>
    <dbReference type="NCBI Taxonomy" id="7038"/>
    <lineage>
        <taxon>Eukaryota</taxon>
        <taxon>Metazoa</taxon>
        <taxon>Ecdysozoa</taxon>
        <taxon>Arthropoda</taxon>
        <taxon>Hexapoda</taxon>
        <taxon>Insecta</taxon>
        <taxon>Pterygota</taxon>
        <taxon>Neoptera</taxon>
        <taxon>Paraneoptera</taxon>
        <taxon>Hemiptera</taxon>
        <taxon>Sternorrhyncha</taxon>
        <taxon>Aleyrodoidea</taxon>
        <taxon>Aleyrodidae</taxon>
        <taxon>Aleyrodinae</taxon>
        <taxon>Bemisia</taxon>
    </lineage>
</organism>
<name>A0A9P0F9L0_BEMTA</name>
<dbReference type="InterPro" id="IPR031734">
    <property type="entry name" value="MBF2"/>
</dbReference>
<evidence type="ECO:0000313" key="2">
    <source>
        <dbReference type="EMBL" id="CAH0395620.1"/>
    </source>
</evidence>
<dbReference type="AlphaFoldDB" id="A0A9P0F9L0"/>
<sequence>MTTKLAVALALTFVAVVQSDVTKHEDDQGKNHSLILGQRRFGDRVIHIEIVKQNPRFTPLWSITRFIKFPSNGEKNDKTINFLQVVDMTAEGHGGSSSLIDGGIGAKHVILRLTAERGHGLDSVVYIYGYDN</sequence>
<accession>A0A9P0F9L0</accession>
<dbReference type="EMBL" id="OU963870">
    <property type="protein sequence ID" value="CAH0395620.1"/>
    <property type="molecule type" value="Genomic_DNA"/>
</dbReference>
<feature type="signal peptide" evidence="1">
    <location>
        <begin position="1"/>
        <end position="19"/>
    </location>
</feature>
<dbReference type="Pfam" id="PF15868">
    <property type="entry name" value="MBF2"/>
    <property type="match status" value="1"/>
</dbReference>
<dbReference type="PANTHER" id="PTHR37685:SF1">
    <property type="entry name" value="GEO11136P1-RELATED"/>
    <property type="match status" value="1"/>
</dbReference>
<proteinExistence type="predicted"/>
<keyword evidence="1" id="KW-0732">Signal</keyword>
<dbReference type="Proteomes" id="UP001152759">
    <property type="component" value="Chromosome 9"/>
</dbReference>
<evidence type="ECO:0000256" key="1">
    <source>
        <dbReference type="SAM" id="SignalP"/>
    </source>
</evidence>
<evidence type="ECO:0008006" key="4">
    <source>
        <dbReference type="Google" id="ProtNLM"/>
    </source>
</evidence>
<gene>
    <name evidence="2" type="ORF">BEMITA_LOCUS13785</name>
</gene>
<dbReference type="PANTHER" id="PTHR37685">
    <property type="entry name" value="GEO11136P1-RELATED"/>
    <property type="match status" value="1"/>
</dbReference>